<comment type="subcellular location">
    <subcellularLocation>
        <location evidence="1 8">Cell outer membrane</location>
        <topology evidence="1 8">Multi-pass membrane protein</topology>
    </subcellularLocation>
</comment>
<dbReference type="Gene3D" id="2.40.170.20">
    <property type="entry name" value="TonB-dependent receptor, beta-barrel domain"/>
    <property type="match status" value="1"/>
</dbReference>
<dbReference type="PROSITE" id="PS52016">
    <property type="entry name" value="TONB_DEPENDENT_REC_3"/>
    <property type="match status" value="1"/>
</dbReference>
<evidence type="ECO:0000256" key="8">
    <source>
        <dbReference type="PROSITE-ProRule" id="PRU01360"/>
    </source>
</evidence>
<dbReference type="Pfam" id="PF00593">
    <property type="entry name" value="TonB_dep_Rec_b-barrel"/>
    <property type="match status" value="1"/>
</dbReference>
<evidence type="ECO:0000256" key="1">
    <source>
        <dbReference type="ARBA" id="ARBA00004571"/>
    </source>
</evidence>
<evidence type="ECO:0000313" key="13">
    <source>
        <dbReference type="Proteomes" id="UP000663992"/>
    </source>
</evidence>
<evidence type="ECO:0000256" key="2">
    <source>
        <dbReference type="ARBA" id="ARBA00022448"/>
    </source>
</evidence>
<evidence type="ECO:0000256" key="5">
    <source>
        <dbReference type="ARBA" id="ARBA00023077"/>
    </source>
</evidence>
<keyword evidence="12" id="KW-0675">Receptor</keyword>
<keyword evidence="5 9" id="KW-0798">TonB box</keyword>
<dbReference type="InterPro" id="IPR037066">
    <property type="entry name" value="Plug_dom_sf"/>
</dbReference>
<comment type="caution">
    <text evidence="12">The sequence shown here is derived from an EMBL/GenBank/DDBJ whole genome shotgun (WGS) entry which is preliminary data.</text>
</comment>
<dbReference type="Proteomes" id="UP000663992">
    <property type="component" value="Unassembled WGS sequence"/>
</dbReference>
<dbReference type="PANTHER" id="PTHR30069">
    <property type="entry name" value="TONB-DEPENDENT OUTER MEMBRANE RECEPTOR"/>
    <property type="match status" value="1"/>
</dbReference>
<keyword evidence="2 8" id="KW-0813">Transport</keyword>
<evidence type="ECO:0000256" key="9">
    <source>
        <dbReference type="RuleBase" id="RU003357"/>
    </source>
</evidence>
<protein>
    <submittedName>
        <fullName evidence="12">TonB-dependent receptor</fullName>
    </submittedName>
</protein>
<evidence type="ECO:0000313" key="12">
    <source>
        <dbReference type="EMBL" id="MBN7821737.1"/>
    </source>
</evidence>
<accession>A0ABS3CX77</accession>
<feature type="domain" description="TonB-dependent receptor plug" evidence="11">
    <location>
        <begin position="44"/>
        <end position="152"/>
    </location>
</feature>
<evidence type="ECO:0000256" key="7">
    <source>
        <dbReference type="ARBA" id="ARBA00023237"/>
    </source>
</evidence>
<dbReference type="InterPro" id="IPR036942">
    <property type="entry name" value="Beta-barrel_TonB_sf"/>
</dbReference>
<gene>
    <name evidence="12" type="ORF">J0A65_17850</name>
</gene>
<dbReference type="Pfam" id="PF07715">
    <property type="entry name" value="Plug"/>
    <property type="match status" value="1"/>
</dbReference>
<keyword evidence="4 8" id="KW-0812">Transmembrane</keyword>
<sequence>MPDHKSLLLPFSYFFSLSVLAHGLDYEHIAVHGHQTRLVGQAISASEGIIGQGEIAQRPLLRTGEMLELVPGMVVTQHSGSGKANQYFLRGFNLDHGTDFQTRVDGMPVNMRTHGHGQAYTDLNFIVPEFVGNIQYRKGAYHATQGDFATAGSASFFMTPQLPSMLSLQMGQDNYWRTLAAKSLKIDNAVLNLGVEATRYDGPWTDVEEDIKKFNGLVSYHRPTENGQLSLTFMAYDNQWNSADQIPQRAVEQGLIDELGSLDTTLGGESDRYSLSVNWLVGEWSLSAYAIESNLDLYSNFTYFLNDPVQGDQFKQVDQRRIWGGEINRHAYSNLFGKEWAHEFGAQLRHDDIGEVALYNTRARQVISPVRVDAVQETSSSLYWQSELLLSSRLTLSSGVRYDYFDVSVDSDLTDNSGNANDDLVSFNASLTYSLTPSLEAYANAGQSFHSNDARGATISVDPVTGEAASPVDLLVRGEGMEVGLRYFDSRRLNLSMALWSLNLDSELLFVGDAGNTEASRGSRRYGLELAAYYWLAETLSADLELALTHSRFRGEEEGEGNRIDGSLPMVASAGLNWQLSEQWQSSLRVRHFGKRMLDSHGEQRSSPLTVVNLSVSYRLPSWQFRLEALNLLDSNDHDIDYLYESRLPGEAQEGIEDVHYHPIEPRTLRVGATYHF</sequence>
<keyword evidence="6 8" id="KW-0472">Membrane</keyword>
<feature type="domain" description="TonB-dependent receptor-like beta-barrel" evidence="10">
    <location>
        <begin position="213"/>
        <end position="632"/>
    </location>
</feature>
<evidence type="ECO:0000259" key="10">
    <source>
        <dbReference type="Pfam" id="PF00593"/>
    </source>
</evidence>
<keyword evidence="3 8" id="KW-1134">Transmembrane beta strand</keyword>
<proteinExistence type="inferred from homology"/>
<dbReference type="PANTHER" id="PTHR30069:SF36">
    <property type="entry name" value="BLL6948 PROTEIN"/>
    <property type="match status" value="1"/>
</dbReference>
<dbReference type="EMBL" id="JAFKCS010000022">
    <property type="protein sequence ID" value="MBN7821737.1"/>
    <property type="molecule type" value="Genomic_DNA"/>
</dbReference>
<dbReference type="InterPro" id="IPR000531">
    <property type="entry name" value="Beta-barrel_TonB"/>
</dbReference>
<evidence type="ECO:0000259" key="11">
    <source>
        <dbReference type="Pfam" id="PF07715"/>
    </source>
</evidence>
<keyword evidence="7 8" id="KW-0998">Cell outer membrane</keyword>
<name>A0ABS3CX77_9ALTE</name>
<organism evidence="12 13">
    <name type="scientific">Bowmanella yangjiangensis</name>
    <dbReference type="NCBI Taxonomy" id="2811230"/>
    <lineage>
        <taxon>Bacteria</taxon>
        <taxon>Pseudomonadati</taxon>
        <taxon>Pseudomonadota</taxon>
        <taxon>Gammaproteobacteria</taxon>
        <taxon>Alteromonadales</taxon>
        <taxon>Alteromonadaceae</taxon>
        <taxon>Bowmanella</taxon>
    </lineage>
</organism>
<dbReference type="InterPro" id="IPR039426">
    <property type="entry name" value="TonB-dep_rcpt-like"/>
</dbReference>
<evidence type="ECO:0000256" key="6">
    <source>
        <dbReference type="ARBA" id="ARBA00023136"/>
    </source>
</evidence>
<dbReference type="RefSeq" id="WP_206595706.1">
    <property type="nucleotide sequence ID" value="NZ_JAFKCS010000022.1"/>
</dbReference>
<evidence type="ECO:0000256" key="3">
    <source>
        <dbReference type="ARBA" id="ARBA00022452"/>
    </source>
</evidence>
<keyword evidence="13" id="KW-1185">Reference proteome</keyword>
<evidence type="ECO:0000256" key="4">
    <source>
        <dbReference type="ARBA" id="ARBA00022692"/>
    </source>
</evidence>
<dbReference type="InterPro" id="IPR012910">
    <property type="entry name" value="Plug_dom"/>
</dbReference>
<dbReference type="SUPFAM" id="SSF56935">
    <property type="entry name" value="Porins"/>
    <property type="match status" value="1"/>
</dbReference>
<comment type="similarity">
    <text evidence="8 9">Belongs to the TonB-dependent receptor family.</text>
</comment>
<reference evidence="12 13" key="1">
    <citation type="submission" date="2021-03" db="EMBL/GenBank/DDBJ databases">
        <title>novel species isolated from a fishpond in China.</title>
        <authorList>
            <person name="Lu H."/>
            <person name="Cai Z."/>
        </authorList>
    </citation>
    <scope>NUCLEOTIDE SEQUENCE [LARGE SCALE GENOMIC DNA]</scope>
    <source>
        <strain evidence="12 13">Y57</strain>
    </source>
</reference>
<dbReference type="Gene3D" id="2.170.130.10">
    <property type="entry name" value="TonB-dependent receptor, plug domain"/>
    <property type="match status" value="1"/>
</dbReference>